<dbReference type="GO" id="GO:0046872">
    <property type="term" value="F:metal ion binding"/>
    <property type="evidence" value="ECO:0007669"/>
    <property type="project" value="UniProtKB-KW"/>
</dbReference>
<feature type="domain" description="4Fe-4S" evidence="11">
    <location>
        <begin position="1"/>
        <end position="39"/>
    </location>
</feature>
<sequence length="110" mass="11778">MRLPGCRPYAEAVANGEMINKCAPGGEQVMLKLAELLNVEPQPLDGGEEVAQPVRKVAFIDEANCIGCTKCIQACPVDAIVGATRRHAYRYCAISAPAATCASRVPDRLY</sequence>
<keyword evidence="1" id="KW-0813">Transport</keyword>
<dbReference type="Gene3D" id="3.30.70.20">
    <property type="match status" value="1"/>
</dbReference>
<reference evidence="12 13" key="1">
    <citation type="submission" date="2019-05" db="EMBL/GenBank/DDBJ databases">
        <authorList>
            <consortium name="Pathogen Informatics"/>
        </authorList>
    </citation>
    <scope>NUCLEOTIDE SEQUENCE [LARGE SCALE GENOMIC DNA]</scope>
    <source>
        <strain evidence="12 13">NCTC12971</strain>
    </source>
</reference>
<evidence type="ECO:0000256" key="9">
    <source>
        <dbReference type="ARBA" id="ARBA00023136"/>
    </source>
</evidence>
<dbReference type="GO" id="GO:0051539">
    <property type="term" value="F:4 iron, 4 sulfur cluster binding"/>
    <property type="evidence" value="ECO:0007669"/>
    <property type="project" value="UniProtKB-KW"/>
</dbReference>
<dbReference type="SUPFAM" id="SSF54862">
    <property type="entry name" value="4Fe-4S ferredoxins"/>
    <property type="match status" value="1"/>
</dbReference>
<dbReference type="GO" id="GO:0009055">
    <property type="term" value="F:electron transfer activity"/>
    <property type="evidence" value="ECO:0007669"/>
    <property type="project" value="InterPro"/>
</dbReference>
<evidence type="ECO:0000256" key="4">
    <source>
        <dbReference type="ARBA" id="ARBA00022737"/>
    </source>
</evidence>
<accession>A0A4U9HH45</accession>
<keyword evidence="9" id="KW-0472">Membrane</keyword>
<feature type="domain" description="4Fe-4S ferredoxin-type" evidence="10">
    <location>
        <begin position="56"/>
        <end position="85"/>
    </location>
</feature>
<keyword evidence="6" id="KW-0249">Electron transport</keyword>
<evidence type="ECO:0000256" key="8">
    <source>
        <dbReference type="ARBA" id="ARBA00023014"/>
    </source>
</evidence>
<dbReference type="PROSITE" id="PS00198">
    <property type="entry name" value="4FE4S_FER_1"/>
    <property type="match status" value="1"/>
</dbReference>
<dbReference type="PROSITE" id="PS51656">
    <property type="entry name" value="4FE4S"/>
    <property type="match status" value="1"/>
</dbReference>
<name>A0A4U9HH45_SERRU</name>
<dbReference type="Proteomes" id="UP000307968">
    <property type="component" value="Chromosome"/>
</dbReference>
<dbReference type="NCBIfam" id="TIGR01944">
    <property type="entry name" value="rnfB"/>
    <property type="match status" value="1"/>
</dbReference>
<evidence type="ECO:0000256" key="5">
    <source>
        <dbReference type="ARBA" id="ARBA00022967"/>
    </source>
</evidence>
<evidence type="ECO:0000313" key="13">
    <source>
        <dbReference type="Proteomes" id="UP000307968"/>
    </source>
</evidence>
<evidence type="ECO:0000256" key="1">
    <source>
        <dbReference type="ARBA" id="ARBA00022448"/>
    </source>
</evidence>
<proteinExistence type="predicted"/>
<dbReference type="AlphaFoldDB" id="A0A4U9HH45"/>
<dbReference type="InterPro" id="IPR017900">
    <property type="entry name" value="4Fe4S_Fe_S_CS"/>
</dbReference>
<keyword evidence="5" id="KW-1278">Translocase</keyword>
<dbReference type="InterPro" id="IPR017896">
    <property type="entry name" value="4Fe4S_Fe-S-bd"/>
</dbReference>
<dbReference type="InterPro" id="IPR007202">
    <property type="entry name" value="4Fe-4S_dom"/>
</dbReference>
<keyword evidence="7" id="KW-0408">Iron</keyword>
<evidence type="ECO:0000256" key="3">
    <source>
        <dbReference type="ARBA" id="ARBA00022723"/>
    </source>
</evidence>
<dbReference type="PROSITE" id="PS51379">
    <property type="entry name" value="4FE4S_FER_2"/>
    <property type="match status" value="1"/>
</dbReference>
<dbReference type="InterPro" id="IPR010207">
    <property type="entry name" value="Elect_transpt_cplx_RnfB/RsxB"/>
</dbReference>
<evidence type="ECO:0000259" key="11">
    <source>
        <dbReference type="PROSITE" id="PS51656"/>
    </source>
</evidence>
<evidence type="ECO:0000313" key="12">
    <source>
        <dbReference type="EMBL" id="VTP62431.1"/>
    </source>
</evidence>
<keyword evidence="4" id="KW-0677">Repeat</keyword>
<evidence type="ECO:0000259" key="10">
    <source>
        <dbReference type="PROSITE" id="PS51379"/>
    </source>
</evidence>
<evidence type="ECO:0000256" key="6">
    <source>
        <dbReference type="ARBA" id="ARBA00022982"/>
    </source>
</evidence>
<dbReference type="Pfam" id="PF00037">
    <property type="entry name" value="Fer4"/>
    <property type="match status" value="1"/>
</dbReference>
<keyword evidence="2" id="KW-0004">4Fe-4S</keyword>
<keyword evidence="3" id="KW-0479">Metal-binding</keyword>
<gene>
    <name evidence="12" type="primary">rnfB</name>
    <name evidence="12" type="ORF">NCTC12971_02634</name>
</gene>
<evidence type="ECO:0000256" key="7">
    <source>
        <dbReference type="ARBA" id="ARBA00023004"/>
    </source>
</evidence>
<evidence type="ECO:0000256" key="2">
    <source>
        <dbReference type="ARBA" id="ARBA00022485"/>
    </source>
</evidence>
<keyword evidence="8" id="KW-0411">Iron-sulfur</keyword>
<organism evidence="12 13">
    <name type="scientific">Serratia rubidaea</name>
    <name type="common">Serratia marinorubra</name>
    <dbReference type="NCBI Taxonomy" id="61652"/>
    <lineage>
        <taxon>Bacteria</taxon>
        <taxon>Pseudomonadati</taxon>
        <taxon>Pseudomonadota</taxon>
        <taxon>Gammaproteobacteria</taxon>
        <taxon>Enterobacterales</taxon>
        <taxon>Yersiniaceae</taxon>
        <taxon>Serratia</taxon>
    </lineage>
</organism>
<protein>
    <submittedName>
        <fullName evidence="12">Nitrogen fixation protein rnfB</fullName>
    </submittedName>
</protein>
<dbReference type="EMBL" id="LR590463">
    <property type="protein sequence ID" value="VTP62431.1"/>
    <property type="molecule type" value="Genomic_DNA"/>
</dbReference>